<gene>
    <name evidence="1" type="ORF">BST97_04820</name>
</gene>
<proteinExistence type="predicted"/>
<dbReference type="Proteomes" id="UP000193431">
    <property type="component" value="Chromosome"/>
</dbReference>
<name>A0A1W6MIG0_9FLAO</name>
<reference evidence="1 2" key="1">
    <citation type="submission" date="2016-11" db="EMBL/GenBank/DDBJ databases">
        <title>Trade-off between light-utilization and light-protection in marine flavobacteria.</title>
        <authorList>
            <person name="Kumagai Y."/>
        </authorList>
    </citation>
    <scope>NUCLEOTIDE SEQUENCE [LARGE SCALE GENOMIC DNA]</scope>
    <source>
        <strain evidence="1 2">JCM 13191</strain>
    </source>
</reference>
<evidence type="ECO:0000313" key="2">
    <source>
        <dbReference type="Proteomes" id="UP000193431"/>
    </source>
</evidence>
<evidence type="ECO:0000313" key="1">
    <source>
        <dbReference type="EMBL" id="ARN77357.1"/>
    </source>
</evidence>
<dbReference type="EMBL" id="CP019344">
    <property type="protein sequence ID" value="ARN77357.1"/>
    <property type="molecule type" value="Genomic_DNA"/>
</dbReference>
<accession>A0A1W6MIG0</accession>
<sequence>MRTYLYFILTLASFFGIGQTESSFLDFEIQNIEVSRDSIQPILSREVIYVAMKNEIQIWVPGAEKVDVKNKEVKKIDGHGTFTIRVISPRQQILNLEIEAVFPDGSKSEYEVPLRIKTLGKPYVEINGFNGSQTLSVNELQNAEITVSIKDPYFDSRFSVERFIIIIDDKPYRIEGNQITEQVFKVIKSSISKEYLFTNVAYSLLNSEMYVCKVHPLKVRIENE</sequence>
<keyword evidence="2" id="KW-1185">Reference proteome</keyword>
<protein>
    <submittedName>
        <fullName evidence="1">Uncharacterized protein</fullName>
    </submittedName>
</protein>
<organism evidence="1 2">
    <name type="scientific">Nonlabens spongiae</name>
    <dbReference type="NCBI Taxonomy" id="331648"/>
    <lineage>
        <taxon>Bacteria</taxon>
        <taxon>Pseudomonadati</taxon>
        <taxon>Bacteroidota</taxon>
        <taxon>Flavobacteriia</taxon>
        <taxon>Flavobacteriales</taxon>
        <taxon>Flavobacteriaceae</taxon>
        <taxon>Nonlabens</taxon>
    </lineage>
</organism>
<dbReference type="STRING" id="331648.BST97_04820"/>
<dbReference type="AlphaFoldDB" id="A0A1W6MIG0"/>
<dbReference type="RefSeq" id="WP_085766166.1">
    <property type="nucleotide sequence ID" value="NZ_CP019344.1"/>
</dbReference>